<evidence type="ECO:0000313" key="3">
    <source>
        <dbReference type="EMBL" id="KAK2561966.1"/>
    </source>
</evidence>
<evidence type="ECO:0000256" key="1">
    <source>
        <dbReference type="ARBA" id="ARBA00006817"/>
    </source>
</evidence>
<keyword evidence="3" id="KW-0346">Stress response</keyword>
<dbReference type="Pfam" id="PF08327">
    <property type="entry name" value="AHSA1"/>
    <property type="match status" value="1"/>
</dbReference>
<reference evidence="3" key="1">
    <citation type="journal article" date="2023" name="G3 (Bethesda)">
        <title>Whole genome assembly and annotation of the endangered Caribbean coral Acropora cervicornis.</title>
        <authorList>
            <person name="Selwyn J.D."/>
            <person name="Vollmer S.V."/>
        </authorList>
    </citation>
    <scope>NUCLEOTIDE SEQUENCE</scope>
    <source>
        <strain evidence="3">K2</strain>
    </source>
</reference>
<comment type="similarity">
    <text evidence="1">Belongs to the AHA1 family.</text>
</comment>
<feature type="domain" description="Activator of Hsp90 ATPase homologue 1/2-like C-terminal" evidence="2">
    <location>
        <begin position="70"/>
        <end position="184"/>
    </location>
</feature>
<dbReference type="InterPro" id="IPR023393">
    <property type="entry name" value="START-like_dom_sf"/>
</dbReference>
<accession>A0AAD9QJB9</accession>
<proteinExistence type="inferred from homology"/>
<sequence length="191" mass="21884">MHVEFSQGMILPSKNSQVLHRPDVDQNNAAFKDAMNDPASDKNKKNINSQSQVGCPILTKNLTMQEVFLTSAEELYTTLIDQQRLEAFTRSSVKVDASRGGAFVLFNGNVTGKFQELISGEKIVMQWRYKSWPDGYHSTATIKLDQKDDCTELVLIQSGIPEEDYDRTKQGWKQYYWASMKQTFCWGTKYF</sequence>
<comment type="caution">
    <text evidence="3">The sequence shown here is derived from an EMBL/GenBank/DDBJ whole genome shotgun (WGS) entry which is preliminary data.</text>
</comment>
<name>A0AAD9QJB9_ACRCE</name>
<dbReference type="CDD" id="cd08892">
    <property type="entry name" value="SRPBCC_Aha1"/>
    <property type="match status" value="1"/>
</dbReference>
<dbReference type="AlphaFoldDB" id="A0AAD9QJB9"/>
<dbReference type="InterPro" id="IPR013538">
    <property type="entry name" value="ASHA1/2-like_C"/>
</dbReference>
<dbReference type="Proteomes" id="UP001249851">
    <property type="component" value="Unassembled WGS sequence"/>
</dbReference>
<reference evidence="3" key="2">
    <citation type="journal article" date="2023" name="Science">
        <title>Genomic signatures of disease resistance in endangered staghorn corals.</title>
        <authorList>
            <person name="Vollmer S.V."/>
            <person name="Selwyn J.D."/>
            <person name="Despard B.A."/>
            <person name="Roesel C.L."/>
        </authorList>
    </citation>
    <scope>NUCLEOTIDE SEQUENCE</scope>
    <source>
        <strain evidence="3">K2</strain>
    </source>
</reference>
<dbReference type="SUPFAM" id="SSF55961">
    <property type="entry name" value="Bet v1-like"/>
    <property type="match status" value="1"/>
</dbReference>
<dbReference type="Gene3D" id="3.30.530.20">
    <property type="match status" value="1"/>
</dbReference>
<protein>
    <submittedName>
        <fullName evidence="3">Activator of 90 kDa heat shock protein ATPase-like protein 1</fullName>
    </submittedName>
</protein>
<dbReference type="EMBL" id="JARQWQ010000031">
    <property type="protein sequence ID" value="KAK2561966.1"/>
    <property type="molecule type" value="Genomic_DNA"/>
</dbReference>
<gene>
    <name evidence="3" type="ORF">P5673_015393</name>
</gene>
<organism evidence="3 4">
    <name type="scientific">Acropora cervicornis</name>
    <name type="common">Staghorn coral</name>
    <dbReference type="NCBI Taxonomy" id="6130"/>
    <lineage>
        <taxon>Eukaryota</taxon>
        <taxon>Metazoa</taxon>
        <taxon>Cnidaria</taxon>
        <taxon>Anthozoa</taxon>
        <taxon>Hexacorallia</taxon>
        <taxon>Scleractinia</taxon>
        <taxon>Astrocoeniina</taxon>
        <taxon>Acroporidae</taxon>
        <taxon>Acropora</taxon>
    </lineage>
</organism>
<evidence type="ECO:0000313" key="4">
    <source>
        <dbReference type="Proteomes" id="UP001249851"/>
    </source>
</evidence>
<keyword evidence="4" id="KW-1185">Reference proteome</keyword>
<evidence type="ECO:0000259" key="2">
    <source>
        <dbReference type="Pfam" id="PF08327"/>
    </source>
</evidence>